<keyword evidence="2 7" id="KW-0812">Transmembrane</keyword>
<dbReference type="PANTHER" id="PTHR21377:SF1">
    <property type="entry name" value="PROTEIN FAM210A"/>
    <property type="match status" value="1"/>
</dbReference>
<keyword evidence="5 7" id="KW-0472">Membrane</keyword>
<dbReference type="GO" id="GO:0005739">
    <property type="term" value="C:mitochondrion"/>
    <property type="evidence" value="ECO:0007669"/>
    <property type="project" value="TreeGrafter"/>
</dbReference>
<feature type="transmembrane region" description="Helical" evidence="7">
    <location>
        <begin position="103"/>
        <end position="126"/>
    </location>
</feature>
<dbReference type="EMBL" id="GEDC01013411">
    <property type="protein sequence ID" value="JAS23887.1"/>
    <property type="molecule type" value="Transcribed_RNA"/>
</dbReference>
<name>A0A1B6DDW0_9HEMI</name>
<sequence>MSTFRYSINRCLGNVYCNHSSRRLFNSRLVQQIFLNKHFINSRTTQSTQEIYPHKICNIPQLKLHYPLYTYHVKFISTETPSENPENKKLTLYQRLKAMYKDYWYVLLPVHLITSACWYGGFYYMAKSGVDIVAILESLNISEKFIKPLREGHSTTGYLAIAYALYKIFTPLRYTVTLGGTTISINYLKHWGYIKPMPSKEQLKVMYKEKKESFQEKRQEMKDKFEEKKQEVKDNVLQKFKDIDGKKKL</sequence>
<dbReference type="EMBL" id="GEDC01009565">
    <property type="protein sequence ID" value="JAS27733.1"/>
    <property type="molecule type" value="Transcribed_RNA"/>
</dbReference>
<dbReference type="InterPro" id="IPR045866">
    <property type="entry name" value="FAM210A/B-like"/>
</dbReference>
<protein>
    <recommendedName>
        <fullName evidence="8">DUF1279 domain-containing protein</fullName>
    </recommendedName>
</protein>
<evidence type="ECO:0000256" key="2">
    <source>
        <dbReference type="ARBA" id="ARBA00022692"/>
    </source>
</evidence>
<keyword evidence="3 7" id="KW-1133">Transmembrane helix</keyword>
<reference evidence="9" key="1">
    <citation type="submission" date="2015-12" db="EMBL/GenBank/DDBJ databases">
        <title>De novo transcriptome assembly of four potential Pierce s Disease insect vectors from Arizona vineyards.</title>
        <authorList>
            <person name="Tassone E.E."/>
        </authorList>
    </citation>
    <scope>NUCLEOTIDE SEQUENCE</scope>
</reference>
<dbReference type="Pfam" id="PF06916">
    <property type="entry name" value="FAM210A-B_dom"/>
    <property type="match status" value="1"/>
</dbReference>
<dbReference type="GO" id="GO:0016020">
    <property type="term" value="C:membrane"/>
    <property type="evidence" value="ECO:0007669"/>
    <property type="project" value="UniProtKB-SubCell"/>
</dbReference>
<evidence type="ECO:0000259" key="8">
    <source>
        <dbReference type="Pfam" id="PF06916"/>
    </source>
</evidence>
<feature type="coiled-coil region" evidence="6">
    <location>
        <begin position="200"/>
        <end position="235"/>
    </location>
</feature>
<evidence type="ECO:0000256" key="4">
    <source>
        <dbReference type="ARBA" id="ARBA00023054"/>
    </source>
</evidence>
<evidence type="ECO:0000256" key="1">
    <source>
        <dbReference type="ARBA" id="ARBA00004167"/>
    </source>
</evidence>
<evidence type="ECO:0000256" key="6">
    <source>
        <dbReference type="SAM" id="Coils"/>
    </source>
</evidence>
<evidence type="ECO:0000256" key="7">
    <source>
        <dbReference type="SAM" id="Phobius"/>
    </source>
</evidence>
<gene>
    <name evidence="9" type="ORF">g.10322</name>
    <name evidence="10" type="ORF">g.10323</name>
</gene>
<comment type="subcellular location">
    <subcellularLocation>
        <location evidence="1">Membrane</location>
        <topology evidence="1">Single-pass membrane protein</topology>
    </subcellularLocation>
</comment>
<dbReference type="AlphaFoldDB" id="A0A1B6DDW0"/>
<proteinExistence type="predicted"/>
<accession>A0A1B6DDW0</accession>
<keyword evidence="4 6" id="KW-0175">Coiled coil</keyword>
<evidence type="ECO:0000256" key="5">
    <source>
        <dbReference type="ARBA" id="ARBA00023136"/>
    </source>
</evidence>
<evidence type="ECO:0000313" key="10">
    <source>
        <dbReference type="EMBL" id="JAS27733.1"/>
    </source>
</evidence>
<evidence type="ECO:0000256" key="3">
    <source>
        <dbReference type="ARBA" id="ARBA00022989"/>
    </source>
</evidence>
<evidence type="ECO:0000313" key="9">
    <source>
        <dbReference type="EMBL" id="JAS23887.1"/>
    </source>
</evidence>
<dbReference type="PANTHER" id="PTHR21377">
    <property type="entry name" value="PROTEIN FAM210B, MITOCHONDRIAL"/>
    <property type="match status" value="1"/>
</dbReference>
<organism evidence="9">
    <name type="scientific">Clastoptera arizonana</name>
    <name type="common">Arizona spittle bug</name>
    <dbReference type="NCBI Taxonomy" id="38151"/>
    <lineage>
        <taxon>Eukaryota</taxon>
        <taxon>Metazoa</taxon>
        <taxon>Ecdysozoa</taxon>
        <taxon>Arthropoda</taxon>
        <taxon>Hexapoda</taxon>
        <taxon>Insecta</taxon>
        <taxon>Pterygota</taxon>
        <taxon>Neoptera</taxon>
        <taxon>Paraneoptera</taxon>
        <taxon>Hemiptera</taxon>
        <taxon>Auchenorrhyncha</taxon>
        <taxon>Cercopoidea</taxon>
        <taxon>Clastopteridae</taxon>
        <taxon>Clastoptera</taxon>
    </lineage>
</organism>
<dbReference type="InterPro" id="IPR009688">
    <property type="entry name" value="FAM210A/B-like_dom"/>
</dbReference>
<feature type="domain" description="DUF1279" evidence="8">
    <location>
        <begin position="94"/>
        <end position="182"/>
    </location>
</feature>